<dbReference type="AlphaFoldDB" id="A0A3N0CD16"/>
<evidence type="ECO:0000313" key="2">
    <source>
        <dbReference type="EMBL" id="RNL61354.1"/>
    </source>
</evidence>
<name>A0A3N0CD16_9ACTN</name>
<gene>
    <name evidence="2" type="ORF">EFK50_18555</name>
</gene>
<dbReference type="EMBL" id="RJSE01000008">
    <property type="protein sequence ID" value="RNL61354.1"/>
    <property type="molecule type" value="Genomic_DNA"/>
</dbReference>
<keyword evidence="3" id="KW-1185">Reference proteome</keyword>
<feature type="domain" description="ER-bound oxygenase mpaB/mpaB'/Rubber oxygenase catalytic" evidence="1">
    <location>
        <begin position="37"/>
        <end position="252"/>
    </location>
</feature>
<dbReference type="RefSeq" id="WP_123229065.1">
    <property type="nucleotide sequence ID" value="NZ_RJSE01000008.1"/>
</dbReference>
<protein>
    <submittedName>
        <fullName evidence="2">DUF2236 domain-containing protein</fullName>
    </submittedName>
</protein>
<dbReference type="Proteomes" id="UP000267128">
    <property type="component" value="Unassembled WGS sequence"/>
</dbReference>
<dbReference type="PANTHER" id="PTHR36151:SF3">
    <property type="entry name" value="ER-BOUND OXYGENASE MPAB_MPAB'_RUBBER OXYGENASE CATALYTIC DOMAIN-CONTAINING PROTEIN"/>
    <property type="match status" value="1"/>
</dbReference>
<comment type="caution">
    <text evidence="2">The sequence shown here is derived from an EMBL/GenBank/DDBJ whole genome shotgun (WGS) entry which is preliminary data.</text>
</comment>
<reference evidence="2 3" key="1">
    <citation type="submission" date="2018-11" db="EMBL/GenBank/DDBJ databases">
        <authorList>
            <person name="Li F."/>
        </authorList>
    </citation>
    <scope>NUCLEOTIDE SEQUENCE [LARGE SCALE GENOMIC DNA]</scope>
    <source>
        <strain evidence="2 3">Gsoil 097</strain>
    </source>
</reference>
<dbReference type="OrthoDB" id="3422701at2"/>
<dbReference type="PANTHER" id="PTHR36151">
    <property type="entry name" value="BLR2777 PROTEIN"/>
    <property type="match status" value="1"/>
</dbReference>
<accession>A0A3N0CD16</accession>
<dbReference type="GO" id="GO:0016491">
    <property type="term" value="F:oxidoreductase activity"/>
    <property type="evidence" value="ECO:0007669"/>
    <property type="project" value="InterPro"/>
</dbReference>
<organism evidence="2 3">
    <name type="scientific">Nocardioides marmoriginsengisoli</name>
    <dbReference type="NCBI Taxonomy" id="661483"/>
    <lineage>
        <taxon>Bacteria</taxon>
        <taxon>Bacillati</taxon>
        <taxon>Actinomycetota</taxon>
        <taxon>Actinomycetes</taxon>
        <taxon>Propionibacteriales</taxon>
        <taxon>Nocardioidaceae</taxon>
        <taxon>Nocardioides</taxon>
    </lineage>
</organism>
<dbReference type="InterPro" id="IPR018713">
    <property type="entry name" value="MPAB/Lcp_cat_dom"/>
</dbReference>
<proteinExistence type="predicted"/>
<dbReference type="Pfam" id="PF09995">
    <property type="entry name" value="MPAB_Lcp_cat"/>
    <property type="match status" value="1"/>
</dbReference>
<evidence type="ECO:0000313" key="3">
    <source>
        <dbReference type="Proteomes" id="UP000267128"/>
    </source>
</evidence>
<sequence length="285" mass="32006">MTLLDEEPAAVAVSAQALVPLPDVSAAPYGLSDYVGEACLLLGAGSAVMNQLALVGVGKGVAEHSNTFERPLDRLRTTLTYVYALTLGTEVERKAIARMVNKAHGPIKGDGYTAFDPKLQLWVAATLTAGGEQMYEKTFGPMDEASRERAYREGWILGTALQVTEDMWPRTRAEFSTYWESMQAELSPDPHVQAYARQLLSARDAAWYLAGSVALQSLLTRGNLTAQVREVLDLPWRRRDQWAYDAFWAVFRTTYRLVPKRLRTLHSRLLVKDMRKRMRANRRVI</sequence>
<evidence type="ECO:0000259" key="1">
    <source>
        <dbReference type="Pfam" id="PF09995"/>
    </source>
</evidence>